<dbReference type="STRING" id="715226.ABI_01740"/>
<organism evidence="3 4">
    <name type="scientific">Asticcacaulis biprosthecium C19</name>
    <dbReference type="NCBI Taxonomy" id="715226"/>
    <lineage>
        <taxon>Bacteria</taxon>
        <taxon>Pseudomonadati</taxon>
        <taxon>Pseudomonadota</taxon>
        <taxon>Alphaproteobacteria</taxon>
        <taxon>Caulobacterales</taxon>
        <taxon>Caulobacteraceae</taxon>
        <taxon>Asticcacaulis</taxon>
    </lineage>
</organism>
<dbReference type="EMBL" id="GL883077">
    <property type="protein sequence ID" value="EGF91744.1"/>
    <property type="molecule type" value="Genomic_DNA"/>
</dbReference>
<feature type="transmembrane region" description="Helical" evidence="1">
    <location>
        <begin position="46"/>
        <end position="67"/>
    </location>
</feature>
<dbReference type="GO" id="GO:0080120">
    <property type="term" value="P:CAAX-box protein maturation"/>
    <property type="evidence" value="ECO:0007669"/>
    <property type="project" value="UniProtKB-ARBA"/>
</dbReference>
<keyword evidence="1" id="KW-1133">Transmembrane helix</keyword>
<evidence type="ECO:0000259" key="2">
    <source>
        <dbReference type="Pfam" id="PF02517"/>
    </source>
</evidence>
<protein>
    <submittedName>
        <fullName evidence="3">CAAX amino terminal protease family protein</fullName>
    </submittedName>
</protein>
<dbReference type="Pfam" id="PF02517">
    <property type="entry name" value="Rce1-like"/>
    <property type="match status" value="1"/>
</dbReference>
<keyword evidence="3" id="KW-0645">Protease</keyword>
<dbReference type="OrthoDB" id="193898at2"/>
<dbReference type="RefSeq" id="WP_006270907.1">
    <property type="nucleotide sequence ID" value="NZ_GL883077.1"/>
</dbReference>
<gene>
    <name evidence="3" type="ORF">ABI_01740</name>
</gene>
<dbReference type="GO" id="GO:0004175">
    <property type="term" value="F:endopeptidase activity"/>
    <property type="evidence" value="ECO:0007669"/>
    <property type="project" value="UniProtKB-ARBA"/>
</dbReference>
<feature type="transmembrane region" description="Helical" evidence="1">
    <location>
        <begin position="180"/>
        <end position="200"/>
    </location>
</feature>
<feature type="transmembrane region" description="Helical" evidence="1">
    <location>
        <begin position="207"/>
        <end position="227"/>
    </location>
</feature>
<dbReference type="eggNOG" id="COG1266">
    <property type="taxonomic scope" value="Bacteria"/>
</dbReference>
<feature type="transmembrane region" description="Helical" evidence="1">
    <location>
        <begin position="118"/>
        <end position="137"/>
    </location>
</feature>
<keyword evidence="3" id="KW-0378">Hydrolase</keyword>
<dbReference type="InterPro" id="IPR003675">
    <property type="entry name" value="Rce1/LyrA-like_dom"/>
</dbReference>
<reference evidence="4" key="1">
    <citation type="submission" date="2011-03" db="EMBL/GenBank/DDBJ databases">
        <title>Draft genome sequence of Brevundimonas diminuta.</title>
        <authorList>
            <person name="Brown P.J.B."/>
            <person name="Buechlein A."/>
            <person name="Hemmerich C."/>
            <person name="Brun Y.V."/>
        </authorList>
    </citation>
    <scope>NUCLEOTIDE SEQUENCE [LARGE SCALE GENOMIC DNA]</scope>
    <source>
        <strain evidence="4">C19</strain>
    </source>
</reference>
<dbReference type="AlphaFoldDB" id="F4QIA6"/>
<keyword evidence="4" id="KW-1185">Reference proteome</keyword>
<name>F4QIA6_9CAUL</name>
<keyword evidence="1" id="KW-0812">Transmembrane</keyword>
<feature type="transmembrane region" description="Helical" evidence="1">
    <location>
        <begin position="149"/>
        <end position="168"/>
    </location>
</feature>
<dbReference type="PANTHER" id="PTHR39430:SF1">
    <property type="entry name" value="PROTEASE"/>
    <property type="match status" value="1"/>
</dbReference>
<evidence type="ECO:0000313" key="4">
    <source>
        <dbReference type="Proteomes" id="UP000006512"/>
    </source>
</evidence>
<feature type="transmembrane region" description="Helical" evidence="1">
    <location>
        <begin position="247"/>
        <end position="272"/>
    </location>
</feature>
<feature type="domain" description="CAAX prenyl protease 2/Lysostaphin resistance protein A-like" evidence="2">
    <location>
        <begin position="123"/>
        <end position="218"/>
    </location>
</feature>
<dbReference type="PANTHER" id="PTHR39430">
    <property type="entry name" value="MEMBRANE-ASSOCIATED PROTEASE-RELATED"/>
    <property type="match status" value="1"/>
</dbReference>
<sequence length="279" mass="29957">MPPIKLTSIFRRSDGRLRNGWWVAIFLLTLFVLLLPVLLISQANGYALGLWEQVAILLAVTWLCQALRRQPLTEVTGRFDTAWWRDLAAGLAGGGALMAVPALFLFLCGWVRFEVTAIDPAALGLAIFAMTGVAIAEELLFRGFLFQRLIAAIGTWPAQLSLAGLFLLTHLGNEGLHGPAAVLAMVNIFLAGLMFGQAWLRTQRLALPIGLHLGANVVQGNLLGFSVSGTDNQSWLLAHLAPVADWLTGGSAGLEGSLPGLVCLLVLLAILYNKPNGSR</sequence>
<dbReference type="HOGENOM" id="CLU_051806_4_2_5"/>
<accession>F4QIA6</accession>
<proteinExistence type="predicted"/>
<dbReference type="GO" id="GO:0006508">
    <property type="term" value="P:proteolysis"/>
    <property type="evidence" value="ECO:0007669"/>
    <property type="project" value="UniProtKB-KW"/>
</dbReference>
<evidence type="ECO:0000313" key="3">
    <source>
        <dbReference type="EMBL" id="EGF91744.1"/>
    </source>
</evidence>
<keyword evidence="1" id="KW-0472">Membrane</keyword>
<evidence type="ECO:0000256" key="1">
    <source>
        <dbReference type="SAM" id="Phobius"/>
    </source>
</evidence>
<feature type="transmembrane region" description="Helical" evidence="1">
    <location>
        <begin position="21"/>
        <end position="40"/>
    </location>
</feature>
<dbReference type="Proteomes" id="UP000006512">
    <property type="component" value="Unassembled WGS sequence"/>
</dbReference>
<feature type="transmembrane region" description="Helical" evidence="1">
    <location>
        <begin position="87"/>
        <end position="112"/>
    </location>
</feature>